<evidence type="ECO:0000313" key="2">
    <source>
        <dbReference type="Proteomes" id="UP000269396"/>
    </source>
</evidence>
<proteinExistence type="predicted"/>
<organism evidence="1 2">
    <name type="scientific">Schistosoma mattheei</name>
    <dbReference type="NCBI Taxonomy" id="31246"/>
    <lineage>
        <taxon>Eukaryota</taxon>
        <taxon>Metazoa</taxon>
        <taxon>Spiralia</taxon>
        <taxon>Lophotrochozoa</taxon>
        <taxon>Platyhelminthes</taxon>
        <taxon>Trematoda</taxon>
        <taxon>Digenea</taxon>
        <taxon>Strigeidida</taxon>
        <taxon>Schistosomatoidea</taxon>
        <taxon>Schistosomatidae</taxon>
        <taxon>Schistosoma</taxon>
    </lineage>
</organism>
<dbReference type="EMBL" id="UZAL01002698">
    <property type="protein sequence ID" value="VDO84307.1"/>
    <property type="molecule type" value="Genomic_DNA"/>
</dbReference>
<sequence>MYQFNIYFSLVNSSRLIINSKSTFYLCFLEILPSKESHDELCFNIWRQLESESNTGSNSTSHSIASKHVKSLSAFIKWMQNLQRFSLQALKYFPCEYSNYDEANNTTCCDVFVTGSLYMVGRILKVHFLFTVLKTYHVFVTQSTTDMYTF</sequence>
<keyword evidence="2" id="KW-1185">Reference proteome</keyword>
<gene>
    <name evidence="1" type="ORF">SMTD_LOCUS2104</name>
</gene>
<dbReference type="Proteomes" id="UP000269396">
    <property type="component" value="Unassembled WGS sequence"/>
</dbReference>
<reference evidence="1 2" key="1">
    <citation type="submission" date="2018-11" db="EMBL/GenBank/DDBJ databases">
        <authorList>
            <consortium name="Pathogen Informatics"/>
        </authorList>
    </citation>
    <scope>NUCLEOTIDE SEQUENCE [LARGE SCALE GENOMIC DNA]</scope>
    <source>
        <strain>Denwood</strain>
        <strain evidence="2">Zambia</strain>
    </source>
</reference>
<name>A0A3P7ZJ92_9TREM</name>
<dbReference type="AlphaFoldDB" id="A0A3P7ZJ92"/>
<protein>
    <submittedName>
        <fullName evidence="1">Uncharacterized protein</fullName>
    </submittedName>
</protein>
<evidence type="ECO:0000313" key="1">
    <source>
        <dbReference type="EMBL" id="VDO84307.1"/>
    </source>
</evidence>
<accession>A0A3P7ZJ92</accession>